<sequence>MQWLNEIVQGALRERHEVQASNDSYKLQTNPPTDFPRIGCVVSSGGATVMEETTREDAMKLALEALAKREDSTARHE</sequence>
<organism evidence="1 2">
    <name type="scientific">Mycena chlorophos</name>
    <name type="common">Agaric fungus</name>
    <name type="synonym">Agaricus chlorophos</name>
    <dbReference type="NCBI Taxonomy" id="658473"/>
    <lineage>
        <taxon>Eukaryota</taxon>
        <taxon>Fungi</taxon>
        <taxon>Dikarya</taxon>
        <taxon>Basidiomycota</taxon>
        <taxon>Agaricomycotina</taxon>
        <taxon>Agaricomycetes</taxon>
        <taxon>Agaricomycetidae</taxon>
        <taxon>Agaricales</taxon>
        <taxon>Marasmiineae</taxon>
        <taxon>Mycenaceae</taxon>
        <taxon>Mycena</taxon>
    </lineage>
</organism>
<name>A0ABQ0LKS9_MYCCL</name>
<dbReference type="Proteomes" id="UP000815677">
    <property type="component" value="Unassembled WGS sequence"/>
</dbReference>
<keyword evidence="2" id="KW-1185">Reference proteome</keyword>
<proteinExistence type="predicted"/>
<reference evidence="1" key="1">
    <citation type="submission" date="2014-09" db="EMBL/GenBank/DDBJ databases">
        <title>Genome sequence of the luminous mushroom Mycena chlorophos for searching fungal bioluminescence genes.</title>
        <authorList>
            <person name="Tanaka Y."/>
            <person name="Kasuga D."/>
            <person name="Oba Y."/>
            <person name="Hase S."/>
            <person name="Sato K."/>
            <person name="Oba Y."/>
            <person name="Sakakibara Y."/>
        </authorList>
    </citation>
    <scope>NUCLEOTIDE SEQUENCE</scope>
</reference>
<gene>
    <name evidence="1" type="ORF">MCHLO_08742</name>
</gene>
<evidence type="ECO:0008006" key="3">
    <source>
        <dbReference type="Google" id="ProtNLM"/>
    </source>
</evidence>
<protein>
    <recommendedName>
        <fullName evidence="3">DRBM domain-containing protein</fullName>
    </recommendedName>
</protein>
<accession>A0ABQ0LKS9</accession>
<evidence type="ECO:0000313" key="2">
    <source>
        <dbReference type="Proteomes" id="UP000815677"/>
    </source>
</evidence>
<dbReference type="EMBL" id="DF847305">
    <property type="protein sequence ID" value="GAT51616.1"/>
    <property type="molecule type" value="Genomic_DNA"/>
</dbReference>
<evidence type="ECO:0000313" key="1">
    <source>
        <dbReference type="EMBL" id="GAT51616.1"/>
    </source>
</evidence>